<reference evidence="2 3" key="1">
    <citation type="submission" date="2021-05" db="EMBL/GenBank/DDBJ databases">
        <title>Comparative genomic studies on the polysaccharide-degrading batcterial strains of the Flammeovirga genus.</title>
        <authorList>
            <person name="Zewei F."/>
            <person name="Zheng Z."/>
            <person name="Yu L."/>
            <person name="Ruyue G."/>
            <person name="Yanhong M."/>
            <person name="Yuanyuan C."/>
            <person name="Jingyan G."/>
            <person name="Wenjun H."/>
        </authorList>
    </citation>
    <scope>NUCLEOTIDE SEQUENCE [LARGE SCALE GENOMIC DNA]</scope>
    <source>
        <strain evidence="2 3">NBRC:100898</strain>
    </source>
</reference>
<evidence type="ECO:0000313" key="2">
    <source>
        <dbReference type="EMBL" id="QWG01186.1"/>
    </source>
</evidence>
<proteinExistence type="predicted"/>
<dbReference type="Pfam" id="PF08239">
    <property type="entry name" value="SH3_3"/>
    <property type="match status" value="1"/>
</dbReference>
<feature type="domain" description="SH3b" evidence="1">
    <location>
        <begin position="165"/>
        <end position="228"/>
    </location>
</feature>
<dbReference type="KEGG" id="fya:KMW28_16190"/>
<dbReference type="SMART" id="SM00287">
    <property type="entry name" value="SH3b"/>
    <property type="match status" value="2"/>
</dbReference>
<dbReference type="PANTHER" id="PTHR34408:SF1">
    <property type="entry name" value="GLYCOSYL HYDROLASE FAMILY 19 DOMAIN-CONTAINING PROTEIN HI_1415"/>
    <property type="match status" value="1"/>
</dbReference>
<dbReference type="EMBL" id="CP076132">
    <property type="protein sequence ID" value="QWG01186.1"/>
    <property type="molecule type" value="Genomic_DNA"/>
</dbReference>
<evidence type="ECO:0000313" key="3">
    <source>
        <dbReference type="Proteomes" id="UP000678679"/>
    </source>
</evidence>
<gene>
    <name evidence="2" type="ORF">KMW28_16190</name>
</gene>
<protein>
    <submittedName>
        <fullName evidence="2">SH3 domain-containing protein</fullName>
    </submittedName>
</protein>
<dbReference type="PANTHER" id="PTHR34408">
    <property type="entry name" value="FAMILY PROTEIN, PUTATIVE-RELATED"/>
    <property type="match status" value="1"/>
</dbReference>
<evidence type="ECO:0000259" key="1">
    <source>
        <dbReference type="PROSITE" id="PS51781"/>
    </source>
</evidence>
<accession>A0AAX1N121</accession>
<dbReference type="RefSeq" id="WP_169662724.1">
    <property type="nucleotide sequence ID" value="NZ_CP076132.1"/>
</dbReference>
<organism evidence="2 3">
    <name type="scientific">Flammeovirga yaeyamensis</name>
    <dbReference type="NCBI Taxonomy" id="367791"/>
    <lineage>
        <taxon>Bacteria</taxon>
        <taxon>Pseudomonadati</taxon>
        <taxon>Bacteroidota</taxon>
        <taxon>Cytophagia</taxon>
        <taxon>Cytophagales</taxon>
        <taxon>Flammeovirgaceae</taxon>
        <taxon>Flammeovirga</taxon>
    </lineage>
</organism>
<dbReference type="PROSITE" id="PS51781">
    <property type="entry name" value="SH3B"/>
    <property type="match status" value="1"/>
</dbReference>
<dbReference type="InterPro" id="IPR043732">
    <property type="entry name" value="DUF5675"/>
</dbReference>
<dbReference type="InterPro" id="IPR003646">
    <property type="entry name" value="SH3-like_bac-type"/>
</dbReference>
<dbReference type="Gene3D" id="2.30.30.40">
    <property type="entry name" value="SH3 Domains"/>
    <property type="match status" value="2"/>
</dbReference>
<keyword evidence="3" id="KW-1185">Reference proteome</keyword>
<sequence length="294" mass="33138">MKAIITRTNYHPLQTTGHFQLLDNDGVEIFCCDTLELPWKENKNRISCIPLGHYKATFRTIGAYANRSFHIQELDGGEVKGRSHILIHSGNFFTDTKGCVLLGRGYADISLKKRNIEQDNVLDLLNSGNTISELIGLTCDFTLEIVSSQEEKISDETAELSIKDKDFVRVNVKSTLNLRSEPSTQSSIIKRLQNDTLLEVIGIKGEWAEVKSVGVEGWVSIRYIDQFDDKGQVNVENGYLNIRAEGDINASKVIEDGLLTGEEVRVISKNKDWLKVVAREFSGFVHNEYLKKEI</sequence>
<dbReference type="Proteomes" id="UP000678679">
    <property type="component" value="Chromosome 1"/>
</dbReference>
<dbReference type="AlphaFoldDB" id="A0AAX1N121"/>
<dbReference type="Pfam" id="PF18925">
    <property type="entry name" value="DUF5675"/>
    <property type="match status" value="1"/>
</dbReference>
<dbReference type="InterPro" id="IPR052354">
    <property type="entry name" value="Cell_Wall_Dynamics_Protein"/>
</dbReference>
<name>A0AAX1N121_9BACT</name>